<dbReference type="Pfam" id="PF21999">
    <property type="entry name" value="IMS_HHH_1"/>
    <property type="match status" value="1"/>
</dbReference>
<comment type="catalytic activity">
    <reaction evidence="15 16">
        <text>DNA(n) + a 2'-deoxyribonucleoside 5'-triphosphate = DNA(n+1) + diphosphate</text>
        <dbReference type="Rhea" id="RHEA:22508"/>
        <dbReference type="Rhea" id="RHEA-COMP:17339"/>
        <dbReference type="Rhea" id="RHEA-COMP:17340"/>
        <dbReference type="ChEBI" id="CHEBI:33019"/>
        <dbReference type="ChEBI" id="CHEBI:61560"/>
        <dbReference type="ChEBI" id="CHEBI:173112"/>
        <dbReference type="EC" id="2.7.7.7"/>
    </reaction>
</comment>
<comment type="function">
    <text evidence="14 16">Poorly processive, error-prone DNA polymerase involved in untargeted mutagenesis. Copies undamaged DNA at stalled replication forks, which arise in vivo from mismatched or misaligned primer ends. These misaligned primers can be extended by PolIV. Exhibits no 3'-5' exonuclease (proofreading) activity. May be involved in translesional synthesis, in conjunction with the beta clamp from PolIII.</text>
</comment>
<evidence type="ECO:0000313" key="19">
    <source>
        <dbReference type="Proteomes" id="UP001500751"/>
    </source>
</evidence>
<comment type="subunit">
    <text evidence="16">Monomer.</text>
</comment>
<comment type="caution">
    <text evidence="18">The sequence shown here is derived from an EMBL/GenBank/DDBJ whole genome shotgun (WGS) entry which is preliminary data.</text>
</comment>
<dbReference type="InterPro" id="IPR050116">
    <property type="entry name" value="DNA_polymerase-Y"/>
</dbReference>
<dbReference type="NCBIfam" id="NF002883">
    <property type="entry name" value="PRK03352.1"/>
    <property type="match status" value="1"/>
</dbReference>
<comment type="subcellular location">
    <subcellularLocation>
        <location evidence="1 16">Cytoplasm</location>
    </subcellularLocation>
</comment>
<dbReference type="InterPro" id="IPR043502">
    <property type="entry name" value="DNA/RNA_pol_sf"/>
</dbReference>
<dbReference type="EMBL" id="BAAAQN010000061">
    <property type="protein sequence ID" value="GAA2055439.1"/>
    <property type="molecule type" value="Genomic_DNA"/>
</dbReference>
<dbReference type="InterPro" id="IPR001126">
    <property type="entry name" value="UmuC"/>
</dbReference>
<evidence type="ECO:0000256" key="3">
    <source>
        <dbReference type="ARBA" id="ARBA00022457"/>
    </source>
</evidence>
<evidence type="ECO:0000256" key="16">
    <source>
        <dbReference type="HAMAP-Rule" id="MF_01113"/>
    </source>
</evidence>
<dbReference type="EC" id="2.7.7.7" evidence="16"/>
<dbReference type="InterPro" id="IPR043128">
    <property type="entry name" value="Rev_trsase/Diguanyl_cyclase"/>
</dbReference>
<feature type="binding site" evidence="16">
    <location>
        <position position="108"/>
    </location>
    <ligand>
        <name>Mg(2+)</name>
        <dbReference type="ChEBI" id="CHEBI:18420"/>
    </ligand>
</feature>
<evidence type="ECO:0000256" key="10">
    <source>
        <dbReference type="ARBA" id="ARBA00022842"/>
    </source>
</evidence>
<evidence type="ECO:0000313" key="18">
    <source>
        <dbReference type="EMBL" id="GAA2055439.1"/>
    </source>
</evidence>
<evidence type="ECO:0000259" key="17">
    <source>
        <dbReference type="PROSITE" id="PS50173"/>
    </source>
</evidence>
<dbReference type="Pfam" id="PF00817">
    <property type="entry name" value="IMS"/>
    <property type="match status" value="1"/>
</dbReference>
<reference evidence="19" key="1">
    <citation type="journal article" date="2019" name="Int. J. Syst. Evol. Microbiol.">
        <title>The Global Catalogue of Microorganisms (GCM) 10K type strain sequencing project: providing services to taxonomists for standard genome sequencing and annotation.</title>
        <authorList>
            <consortium name="The Broad Institute Genomics Platform"/>
            <consortium name="The Broad Institute Genome Sequencing Center for Infectious Disease"/>
            <person name="Wu L."/>
            <person name="Ma J."/>
        </authorList>
    </citation>
    <scope>NUCLEOTIDE SEQUENCE [LARGE SCALE GENOMIC DNA]</scope>
    <source>
        <strain evidence="19">JCM 16014</strain>
    </source>
</reference>
<proteinExistence type="inferred from homology"/>
<organism evidence="18 19">
    <name type="scientific">Catenulispora yoronensis</name>
    <dbReference type="NCBI Taxonomy" id="450799"/>
    <lineage>
        <taxon>Bacteria</taxon>
        <taxon>Bacillati</taxon>
        <taxon>Actinomycetota</taxon>
        <taxon>Actinomycetes</taxon>
        <taxon>Catenulisporales</taxon>
        <taxon>Catenulisporaceae</taxon>
        <taxon>Catenulispora</taxon>
    </lineage>
</organism>
<name>A0ABP5GVE7_9ACTN</name>
<feature type="binding site" evidence="16">
    <location>
        <position position="11"/>
    </location>
    <ligand>
        <name>Mg(2+)</name>
        <dbReference type="ChEBI" id="CHEBI:18420"/>
    </ligand>
</feature>
<keyword evidence="19" id="KW-1185">Reference proteome</keyword>
<keyword evidence="10 16" id="KW-0460">Magnesium</keyword>
<keyword evidence="7 16" id="KW-0235">DNA replication</keyword>
<dbReference type="SUPFAM" id="SSF56672">
    <property type="entry name" value="DNA/RNA polymerases"/>
    <property type="match status" value="1"/>
</dbReference>
<keyword evidence="3 16" id="KW-0515">Mutator protein</keyword>
<comment type="similarity">
    <text evidence="2 16">Belongs to the DNA polymerase type-Y family.</text>
</comment>
<evidence type="ECO:0000256" key="7">
    <source>
        <dbReference type="ARBA" id="ARBA00022705"/>
    </source>
</evidence>
<evidence type="ECO:0000256" key="5">
    <source>
        <dbReference type="ARBA" id="ARBA00022679"/>
    </source>
</evidence>
<dbReference type="PANTHER" id="PTHR11076">
    <property type="entry name" value="DNA REPAIR POLYMERASE UMUC / TRANSFERASE FAMILY MEMBER"/>
    <property type="match status" value="1"/>
</dbReference>
<dbReference type="SUPFAM" id="SSF100879">
    <property type="entry name" value="Lesion bypass DNA polymerase (Y-family), little finger domain"/>
    <property type="match status" value="1"/>
</dbReference>
<dbReference type="Gene3D" id="3.40.1170.60">
    <property type="match status" value="1"/>
</dbReference>
<keyword evidence="11 16" id="KW-0239">DNA-directed DNA polymerase</keyword>
<dbReference type="Gene3D" id="3.30.1490.100">
    <property type="entry name" value="DNA polymerase, Y-family, little finger domain"/>
    <property type="match status" value="1"/>
</dbReference>
<keyword evidence="4 16" id="KW-0963">Cytoplasm</keyword>
<accession>A0ABP5GVE7</accession>
<keyword evidence="13 16" id="KW-0234">DNA repair</keyword>
<keyword evidence="12 16" id="KW-0238">DNA-binding</keyword>
<dbReference type="InterPro" id="IPR053848">
    <property type="entry name" value="IMS_HHH_1"/>
</dbReference>
<dbReference type="Gene3D" id="1.10.150.20">
    <property type="entry name" value="5' to 3' exonuclease, C-terminal subdomain"/>
    <property type="match status" value="1"/>
</dbReference>
<feature type="active site" evidence="16">
    <location>
        <position position="109"/>
    </location>
</feature>
<dbReference type="CDD" id="cd03586">
    <property type="entry name" value="PolY_Pol_IV_kappa"/>
    <property type="match status" value="1"/>
</dbReference>
<keyword evidence="8 16" id="KW-0479">Metal-binding</keyword>
<dbReference type="RefSeq" id="WP_344670471.1">
    <property type="nucleotide sequence ID" value="NZ_BAAAQN010000061.1"/>
</dbReference>
<dbReference type="Gene3D" id="3.30.70.270">
    <property type="match status" value="1"/>
</dbReference>
<protein>
    <recommendedName>
        <fullName evidence="16">DNA polymerase IV</fullName>
        <shortName evidence="16">Pol IV</shortName>
        <ecNumber evidence="16">2.7.7.7</ecNumber>
    </recommendedName>
</protein>
<evidence type="ECO:0000256" key="9">
    <source>
        <dbReference type="ARBA" id="ARBA00022763"/>
    </source>
</evidence>
<keyword evidence="5 16" id="KW-0808">Transferase</keyword>
<feature type="domain" description="UmuC" evidence="17">
    <location>
        <begin position="7"/>
        <end position="185"/>
    </location>
</feature>
<dbReference type="HAMAP" id="MF_01113">
    <property type="entry name" value="DNApol_IV"/>
    <property type="match status" value="1"/>
</dbReference>
<evidence type="ECO:0000256" key="15">
    <source>
        <dbReference type="ARBA" id="ARBA00049244"/>
    </source>
</evidence>
<keyword evidence="6 16" id="KW-0548">Nucleotidyltransferase</keyword>
<evidence type="ECO:0000256" key="13">
    <source>
        <dbReference type="ARBA" id="ARBA00023204"/>
    </source>
</evidence>
<feature type="site" description="Substrate discrimination" evidence="16">
    <location>
        <position position="16"/>
    </location>
</feature>
<sequence length="343" mass="37334">MSARDWVLHFDLDQFIAAVEVARRPELRGRPVVVGGDGDPGKRGVVATASYEAREFGVHSGMPLRLAARKCPEAVFVATDRAAYEEASEEVMEVLRGLPVVVEVVGWDEAFLGARTEDPEALAALVRETVRTRTGLESSVGIGDNKLRAKTATGFAKPAGVFRLTVDNWAEVMAERPTDALWGIGSRTSKKLADLGFRTVAELARADRDELAERFGPKMGPYFWLLANGAGDAKVSDTPYVPRSRSREITFQEDLSGAEVLAEQMRLLARQVALDVVAEGRPAARIGVKIRYAPFVTTTRSMTLPAPTSEAADLERAALEVLSGLELERPVRLLGVRAEFVES</sequence>
<comment type="cofactor">
    <cofactor evidence="16">
        <name>Mg(2+)</name>
        <dbReference type="ChEBI" id="CHEBI:18420"/>
    </cofactor>
    <text evidence="16">Binds 2 magnesium ions per subunit.</text>
</comment>
<evidence type="ECO:0000256" key="8">
    <source>
        <dbReference type="ARBA" id="ARBA00022723"/>
    </source>
</evidence>
<dbReference type="Proteomes" id="UP001500751">
    <property type="component" value="Unassembled WGS sequence"/>
</dbReference>
<evidence type="ECO:0000256" key="2">
    <source>
        <dbReference type="ARBA" id="ARBA00010945"/>
    </source>
</evidence>
<dbReference type="InterPro" id="IPR022880">
    <property type="entry name" value="DNApol_IV"/>
</dbReference>
<evidence type="ECO:0000256" key="4">
    <source>
        <dbReference type="ARBA" id="ARBA00022490"/>
    </source>
</evidence>
<dbReference type="PANTHER" id="PTHR11076:SF33">
    <property type="entry name" value="DNA POLYMERASE KAPPA"/>
    <property type="match status" value="1"/>
</dbReference>
<keyword evidence="9 16" id="KW-0227">DNA damage</keyword>
<evidence type="ECO:0000256" key="1">
    <source>
        <dbReference type="ARBA" id="ARBA00004496"/>
    </source>
</evidence>
<dbReference type="Pfam" id="PF11799">
    <property type="entry name" value="IMS_C"/>
    <property type="match status" value="1"/>
</dbReference>
<evidence type="ECO:0000256" key="11">
    <source>
        <dbReference type="ARBA" id="ARBA00022932"/>
    </source>
</evidence>
<evidence type="ECO:0000256" key="14">
    <source>
        <dbReference type="ARBA" id="ARBA00025589"/>
    </source>
</evidence>
<dbReference type="InterPro" id="IPR017961">
    <property type="entry name" value="DNA_pol_Y-fam_little_finger"/>
</dbReference>
<dbReference type="InterPro" id="IPR036775">
    <property type="entry name" value="DNA_pol_Y-fam_lit_finger_sf"/>
</dbReference>
<evidence type="ECO:0000256" key="6">
    <source>
        <dbReference type="ARBA" id="ARBA00022695"/>
    </source>
</evidence>
<gene>
    <name evidence="16" type="primary">dinB</name>
    <name evidence="18" type="ORF">GCM10009839_75090</name>
</gene>
<evidence type="ECO:0000256" key="12">
    <source>
        <dbReference type="ARBA" id="ARBA00023125"/>
    </source>
</evidence>
<dbReference type="PROSITE" id="PS50173">
    <property type="entry name" value="UMUC"/>
    <property type="match status" value="1"/>
</dbReference>